<feature type="transmembrane region" description="Helical" evidence="1">
    <location>
        <begin position="165"/>
        <end position="184"/>
    </location>
</feature>
<reference evidence="2" key="1">
    <citation type="submission" date="2020-05" db="EMBL/GenBank/DDBJ databases">
        <authorList>
            <person name="Chiriac C."/>
            <person name="Salcher M."/>
            <person name="Ghai R."/>
            <person name="Kavagutti S V."/>
        </authorList>
    </citation>
    <scope>NUCLEOTIDE SEQUENCE</scope>
</reference>
<name>A0A6J6W5T7_9ZZZZ</name>
<organism evidence="2">
    <name type="scientific">freshwater metagenome</name>
    <dbReference type="NCBI Taxonomy" id="449393"/>
    <lineage>
        <taxon>unclassified sequences</taxon>
        <taxon>metagenomes</taxon>
        <taxon>ecological metagenomes</taxon>
    </lineage>
</organism>
<keyword evidence="1" id="KW-1133">Transmembrane helix</keyword>
<protein>
    <submittedName>
        <fullName evidence="2">Unannotated protein</fullName>
    </submittedName>
</protein>
<sequence>MKPATDETLITMPEFRSFILGSATCINLIGVRTNTFKTSSSFTKSLIVNALLIPKPALLIKTSTSLLAMKSSTFAQPDSVARSATSTIESAPYFDFKPAARSFNLTSSRATKTRLKPSAASKRVKLSPIPEDAPVTKAHFFISSPLFKCTMCAGRYNWIVRFYRLKILVSLALCGTLIEFAFIWPKRHCALCLSSNCQRWINSQVSGDR</sequence>
<keyword evidence="1" id="KW-0812">Transmembrane</keyword>
<keyword evidence="1" id="KW-0472">Membrane</keyword>
<dbReference type="EMBL" id="CAEZZY010000060">
    <property type="protein sequence ID" value="CAB4779149.1"/>
    <property type="molecule type" value="Genomic_DNA"/>
</dbReference>
<proteinExistence type="predicted"/>
<accession>A0A6J6W5T7</accession>
<evidence type="ECO:0000313" key="2">
    <source>
        <dbReference type="EMBL" id="CAB4779149.1"/>
    </source>
</evidence>
<evidence type="ECO:0000256" key="1">
    <source>
        <dbReference type="SAM" id="Phobius"/>
    </source>
</evidence>
<dbReference type="AlphaFoldDB" id="A0A6J6W5T7"/>
<gene>
    <name evidence="2" type="ORF">UFOPK2928_00660</name>
</gene>